<keyword evidence="6 7" id="KW-0472">Membrane</keyword>
<keyword evidence="5 7" id="KW-1133">Transmembrane helix</keyword>
<evidence type="ECO:0000259" key="8">
    <source>
        <dbReference type="Pfam" id="PF00324"/>
    </source>
</evidence>
<dbReference type="InterPro" id="IPR050524">
    <property type="entry name" value="APC_YAT"/>
</dbReference>
<dbReference type="GO" id="GO:0016020">
    <property type="term" value="C:membrane"/>
    <property type="evidence" value="ECO:0007669"/>
    <property type="project" value="UniProtKB-SubCell"/>
</dbReference>
<keyword evidence="4" id="KW-0029">Amino-acid transport</keyword>
<evidence type="ECO:0000256" key="2">
    <source>
        <dbReference type="ARBA" id="ARBA00022448"/>
    </source>
</evidence>
<comment type="subcellular location">
    <subcellularLocation>
        <location evidence="1">Membrane</location>
        <topology evidence="1">Multi-pass membrane protein</topology>
    </subcellularLocation>
</comment>
<gene>
    <name evidence="9" type="primary">lysP_4</name>
    <name evidence="9" type="ORF">NCTC9128_06233</name>
</gene>
<reference evidence="9 10" key="1">
    <citation type="submission" date="2018-06" db="EMBL/GenBank/DDBJ databases">
        <authorList>
            <consortium name="Pathogen Informatics"/>
            <person name="Doyle S."/>
        </authorList>
    </citation>
    <scope>NUCLEOTIDE SEQUENCE [LARGE SCALE GENOMIC DNA]</scope>
    <source>
        <strain evidence="9 10">NCTC9128</strain>
    </source>
</reference>
<dbReference type="AlphaFoldDB" id="A0A2X3GXS5"/>
<evidence type="ECO:0000256" key="1">
    <source>
        <dbReference type="ARBA" id="ARBA00004141"/>
    </source>
</evidence>
<dbReference type="Gene3D" id="1.20.1740.10">
    <property type="entry name" value="Amino acid/polyamine transporter I"/>
    <property type="match status" value="1"/>
</dbReference>
<name>A0A2X3GXS5_KLEPN</name>
<dbReference type="PANTHER" id="PTHR43341">
    <property type="entry name" value="AMINO ACID PERMEASE"/>
    <property type="match status" value="1"/>
</dbReference>
<keyword evidence="2" id="KW-0813">Transport</keyword>
<organism evidence="9 10">
    <name type="scientific">Klebsiella pneumoniae</name>
    <dbReference type="NCBI Taxonomy" id="573"/>
    <lineage>
        <taxon>Bacteria</taxon>
        <taxon>Pseudomonadati</taxon>
        <taxon>Pseudomonadota</taxon>
        <taxon>Gammaproteobacteria</taxon>
        <taxon>Enterobacterales</taxon>
        <taxon>Enterobacteriaceae</taxon>
        <taxon>Klebsiella/Raoultella group</taxon>
        <taxon>Klebsiella</taxon>
        <taxon>Klebsiella pneumoniae complex</taxon>
    </lineage>
</organism>
<dbReference type="Proteomes" id="UP000251088">
    <property type="component" value="Unassembled WGS sequence"/>
</dbReference>
<evidence type="ECO:0000256" key="3">
    <source>
        <dbReference type="ARBA" id="ARBA00022692"/>
    </source>
</evidence>
<protein>
    <submittedName>
        <fullName evidence="9">Lysine-specific permease</fullName>
    </submittedName>
</protein>
<evidence type="ECO:0000256" key="5">
    <source>
        <dbReference type="ARBA" id="ARBA00022989"/>
    </source>
</evidence>
<keyword evidence="3 7" id="KW-0812">Transmembrane</keyword>
<evidence type="ECO:0000256" key="6">
    <source>
        <dbReference type="ARBA" id="ARBA00023136"/>
    </source>
</evidence>
<dbReference type="EMBL" id="UAWN01000015">
    <property type="protein sequence ID" value="SQC40240.1"/>
    <property type="molecule type" value="Genomic_DNA"/>
</dbReference>
<feature type="transmembrane region" description="Helical" evidence="7">
    <location>
        <begin position="53"/>
        <end position="74"/>
    </location>
</feature>
<evidence type="ECO:0000313" key="9">
    <source>
        <dbReference type="EMBL" id="SQC40240.1"/>
    </source>
</evidence>
<dbReference type="PROSITE" id="PS00218">
    <property type="entry name" value="AMINO_ACID_PERMEASE_1"/>
    <property type="match status" value="1"/>
</dbReference>
<evidence type="ECO:0000256" key="4">
    <source>
        <dbReference type="ARBA" id="ARBA00022970"/>
    </source>
</evidence>
<dbReference type="InterPro" id="IPR004840">
    <property type="entry name" value="Amino_acid_permease_CS"/>
</dbReference>
<sequence length="143" mass="15519">MKLSYNFAFVPDGTPIVCYNRASFFGWIALSHGFGTKTTEAPTLRRELKARHLTMIAIGGSIGTGLFVASGATISQAGPGGALLSYILIGLMVYFLMTSLGELAAFMPVSGSFATYGQNYVEEGFGFALGWNYWYNWAGDDRR</sequence>
<dbReference type="InterPro" id="IPR004841">
    <property type="entry name" value="AA-permease/SLC12A_dom"/>
</dbReference>
<feature type="transmembrane region" description="Helical" evidence="7">
    <location>
        <begin position="80"/>
        <end position="97"/>
    </location>
</feature>
<dbReference type="PANTHER" id="PTHR43341:SF1">
    <property type="entry name" value="GENERAL AMINO-ACID PERMEASE GAP1"/>
    <property type="match status" value="1"/>
</dbReference>
<dbReference type="GO" id="GO:0015171">
    <property type="term" value="F:amino acid transmembrane transporter activity"/>
    <property type="evidence" value="ECO:0007669"/>
    <property type="project" value="TreeGrafter"/>
</dbReference>
<feature type="domain" description="Amino acid permease/ SLC12A" evidence="8">
    <location>
        <begin position="52"/>
        <end position="138"/>
    </location>
</feature>
<accession>A0A2X3GXS5</accession>
<dbReference type="Pfam" id="PF00324">
    <property type="entry name" value="AA_permease"/>
    <property type="match status" value="1"/>
</dbReference>
<evidence type="ECO:0000313" key="10">
    <source>
        <dbReference type="Proteomes" id="UP000251088"/>
    </source>
</evidence>
<proteinExistence type="predicted"/>
<evidence type="ECO:0000256" key="7">
    <source>
        <dbReference type="SAM" id="Phobius"/>
    </source>
</evidence>